<accession>A0A2A9EF40</accession>
<dbReference type="EC" id="3.2.1.52" evidence="3"/>
<dbReference type="AlphaFoldDB" id="A0A2A9EF40"/>
<dbReference type="GO" id="GO:0030203">
    <property type="term" value="P:glycosaminoglycan metabolic process"/>
    <property type="evidence" value="ECO:0007669"/>
    <property type="project" value="TreeGrafter"/>
</dbReference>
<evidence type="ECO:0000256" key="6">
    <source>
        <dbReference type="PIRSR" id="PIRSR625705-1"/>
    </source>
</evidence>
<dbReference type="InterPro" id="IPR029018">
    <property type="entry name" value="Hex-like_dom2"/>
</dbReference>
<name>A0A2A9EF40_9MICO</name>
<dbReference type="Proteomes" id="UP000221394">
    <property type="component" value="Unassembled WGS sequence"/>
</dbReference>
<dbReference type="PRINTS" id="PR00738">
    <property type="entry name" value="GLHYDRLASE20"/>
</dbReference>
<feature type="region of interest" description="Disordered" evidence="7">
    <location>
        <begin position="1"/>
        <end position="37"/>
    </location>
</feature>
<dbReference type="Pfam" id="PF00728">
    <property type="entry name" value="Glyco_hydro_20"/>
    <property type="match status" value="2"/>
</dbReference>
<dbReference type="SUPFAM" id="SSF51445">
    <property type="entry name" value="(Trans)glycosidases"/>
    <property type="match status" value="1"/>
</dbReference>
<evidence type="ECO:0000256" key="3">
    <source>
        <dbReference type="ARBA" id="ARBA00012663"/>
    </source>
</evidence>
<evidence type="ECO:0000259" key="9">
    <source>
        <dbReference type="Pfam" id="PF02838"/>
    </source>
</evidence>
<protein>
    <recommendedName>
        <fullName evidence="3">beta-N-acetylhexosaminidase</fullName>
        <ecNumber evidence="3">3.2.1.52</ecNumber>
    </recommendedName>
</protein>
<keyword evidence="5" id="KW-0326">Glycosidase</keyword>
<gene>
    <name evidence="10" type="ORF">ATL41_1578</name>
</gene>
<evidence type="ECO:0000313" key="10">
    <source>
        <dbReference type="EMBL" id="PFG36839.1"/>
    </source>
</evidence>
<dbReference type="SUPFAM" id="SSF55545">
    <property type="entry name" value="beta-N-acetylhexosaminidase-like domain"/>
    <property type="match status" value="1"/>
</dbReference>
<dbReference type="GO" id="GO:0016020">
    <property type="term" value="C:membrane"/>
    <property type="evidence" value="ECO:0007669"/>
    <property type="project" value="TreeGrafter"/>
</dbReference>
<comment type="catalytic activity">
    <reaction evidence="1">
        <text>Hydrolysis of terminal non-reducing N-acetyl-D-hexosamine residues in N-acetyl-beta-D-hexosaminides.</text>
        <dbReference type="EC" id="3.2.1.52"/>
    </reaction>
</comment>
<evidence type="ECO:0000259" key="8">
    <source>
        <dbReference type="Pfam" id="PF00728"/>
    </source>
</evidence>
<dbReference type="OrthoDB" id="9763537at2"/>
<evidence type="ECO:0000313" key="11">
    <source>
        <dbReference type="Proteomes" id="UP000221394"/>
    </source>
</evidence>
<feature type="domain" description="Beta-hexosaminidase bacterial type N-terminal" evidence="9">
    <location>
        <begin position="22"/>
        <end position="146"/>
    </location>
</feature>
<dbReference type="CDD" id="cd06568">
    <property type="entry name" value="GH20_SpHex_like"/>
    <property type="match status" value="1"/>
</dbReference>
<feature type="active site" description="Proton donor" evidence="6">
    <location>
        <position position="312"/>
    </location>
</feature>
<dbReference type="InterPro" id="IPR015882">
    <property type="entry name" value="HEX_bac_N"/>
</dbReference>
<evidence type="ECO:0000256" key="7">
    <source>
        <dbReference type="SAM" id="MobiDB-lite"/>
    </source>
</evidence>
<dbReference type="PANTHER" id="PTHR22600">
    <property type="entry name" value="BETA-HEXOSAMINIDASE"/>
    <property type="match status" value="1"/>
</dbReference>
<dbReference type="PANTHER" id="PTHR22600:SF57">
    <property type="entry name" value="BETA-N-ACETYLHEXOSAMINIDASE"/>
    <property type="match status" value="1"/>
</dbReference>
<dbReference type="InterPro" id="IPR017853">
    <property type="entry name" value="GH"/>
</dbReference>
<dbReference type="InterPro" id="IPR015883">
    <property type="entry name" value="Glyco_hydro_20_cat"/>
</dbReference>
<feature type="domain" description="Glycoside hydrolase family 20 catalytic" evidence="8">
    <location>
        <begin position="149"/>
        <end position="315"/>
    </location>
</feature>
<evidence type="ECO:0000256" key="2">
    <source>
        <dbReference type="ARBA" id="ARBA00006285"/>
    </source>
</evidence>
<dbReference type="Pfam" id="PF02838">
    <property type="entry name" value="Glyco_hydro_20b"/>
    <property type="match status" value="1"/>
</dbReference>
<sequence length="500" mass="54154">MSGQLPLPDLPTSKDGPMPTSPAVIPAPRTVHPDRGTTVVDPRTLAALAVALEPWAPNAAHALRDARTVGPLVAPSGSAATPATASLDATLPSEGYALDLSDAGWHLRAGDAAGAFYAVQVLLQLLADSRHDAGITTIPAYACEDAPTYPLRGISFDVARHFFGVPDIERLVDLAATYRLNQLHLHLSDDQGWRLEIEGRPLLLERASANDVDGGPGGYLTLAEYEHLQDYAAARHITVVPEIDMPGHTHAAQVAYPEISPDGEPREPYAGIEVGFSNVHLTSAETWSFVDDVVGTLARHTRGPRLHLGGDEAHTLTAEEYAAFVERLGIVVAEHGKQLVMWQEAAPVQLPAGTLLQFWTYDIDTSHLADLARERDVRFVASPAPHAYLDLKHDESQELGLTWAGTVEVRDAYEWEPASVLPGVPADKIEGVEACLWTETLRTWDDVTTMLLPRLPAVASVAWGSPRDTGTFLESLAAHGERWVRDGVAFHRSPQVPWRS</sequence>
<evidence type="ECO:0000256" key="1">
    <source>
        <dbReference type="ARBA" id="ARBA00001231"/>
    </source>
</evidence>
<dbReference type="Gene3D" id="3.30.379.10">
    <property type="entry name" value="Chitobiase/beta-hexosaminidase domain 2-like"/>
    <property type="match status" value="1"/>
</dbReference>
<dbReference type="GO" id="GO:0005975">
    <property type="term" value="P:carbohydrate metabolic process"/>
    <property type="evidence" value="ECO:0007669"/>
    <property type="project" value="InterPro"/>
</dbReference>
<reference evidence="10 11" key="1">
    <citation type="submission" date="2017-10" db="EMBL/GenBank/DDBJ databases">
        <title>Sequencing the genomes of 1000 actinobacteria strains.</title>
        <authorList>
            <person name="Klenk H.-P."/>
        </authorList>
    </citation>
    <scope>NUCLEOTIDE SEQUENCE [LARGE SCALE GENOMIC DNA]</scope>
    <source>
        <strain evidence="10 11">DSM 21574</strain>
    </source>
</reference>
<evidence type="ECO:0000256" key="5">
    <source>
        <dbReference type="ARBA" id="ARBA00023295"/>
    </source>
</evidence>
<feature type="domain" description="Glycoside hydrolase family 20 catalytic" evidence="8">
    <location>
        <begin position="322"/>
        <end position="464"/>
    </location>
</feature>
<keyword evidence="4" id="KW-0378">Hydrolase</keyword>
<dbReference type="Gene3D" id="3.20.20.80">
    <property type="entry name" value="Glycosidases"/>
    <property type="match status" value="1"/>
</dbReference>
<proteinExistence type="inferred from homology"/>
<comment type="caution">
    <text evidence="10">The sequence shown here is derived from an EMBL/GenBank/DDBJ whole genome shotgun (WGS) entry which is preliminary data.</text>
</comment>
<comment type="similarity">
    <text evidence="2">Belongs to the glycosyl hydrolase 20 family.</text>
</comment>
<keyword evidence="11" id="KW-1185">Reference proteome</keyword>
<dbReference type="InterPro" id="IPR025705">
    <property type="entry name" value="Beta_hexosaminidase_sua/sub"/>
</dbReference>
<dbReference type="GO" id="GO:0004563">
    <property type="term" value="F:beta-N-acetylhexosaminidase activity"/>
    <property type="evidence" value="ECO:0007669"/>
    <property type="project" value="UniProtKB-EC"/>
</dbReference>
<dbReference type="EMBL" id="PDJH01000001">
    <property type="protein sequence ID" value="PFG36839.1"/>
    <property type="molecule type" value="Genomic_DNA"/>
</dbReference>
<evidence type="ECO:0000256" key="4">
    <source>
        <dbReference type="ARBA" id="ARBA00022801"/>
    </source>
</evidence>
<organism evidence="10 11">
    <name type="scientific">Flavimobilis soli</name>
    <dbReference type="NCBI Taxonomy" id="442709"/>
    <lineage>
        <taxon>Bacteria</taxon>
        <taxon>Bacillati</taxon>
        <taxon>Actinomycetota</taxon>
        <taxon>Actinomycetes</taxon>
        <taxon>Micrococcales</taxon>
        <taxon>Jonesiaceae</taxon>
        <taxon>Flavimobilis</taxon>
    </lineage>
</organism>